<gene>
    <name evidence="2" type="ORF">BJ212DRAFT_1302842</name>
</gene>
<evidence type="ECO:0000313" key="2">
    <source>
        <dbReference type="EMBL" id="KAG1808951.1"/>
    </source>
</evidence>
<name>A0A9P7E1K9_9AGAM</name>
<accession>A0A9P7E1K9</accession>
<evidence type="ECO:0000256" key="1">
    <source>
        <dbReference type="SAM" id="MobiDB-lite"/>
    </source>
</evidence>
<protein>
    <submittedName>
        <fullName evidence="2">Uncharacterized protein</fullName>
    </submittedName>
</protein>
<organism evidence="2 3">
    <name type="scientific">Suillus subaureus</name>
    <dbReference type="NCBI Taxonomy" id="48587"/>
    <lineage>
        <taxon>Eukaryota</taxon>
        <taxon>Fungi</taxon>
        <taxon>Dikarya</taxon>
        <taxon>Basidiomycota</taxon>
        <taxon>Agaricomycotina</taxon>
        <taxon>Agaricomycetes</taxon>
        <taxon>Agaricomycetidae</taxon>
        <taxon>Boletales</taxon>
        <taxon>Suillineae</taxon>
        <taxon>Suillaceae</taxon>
        <taxon>Suillus</taxon>
    </lineage>
</organism>
<keyword evidence="3" id="KW-1185">Reference proteome</keyword>
<dbReference type="OrthoDB" id="2693086at2759"/>
<dbReference type="EMBL" id="JABBWG010000036">
    <property type="protein sequence ID" value="KAG1808951.1"/>
    <property type="molecule type" value="Genomic_DNA"/>
</dbReference>
<dbReference type="GeneID" id="64627352"/>
<dbReference type="RefSeq" id="XP_041188943.1">
    <property type="nucleotide sequence ID" value="XM_041333335.1"/>
</dbReference>
<proteinExistence type="predicted"/>
<sequence>MAKHSQSQPQLFSFIIQQLLKLICKHQPSKLRYSNLLSGAGYSSSLSGTGYSNPLSSTHYINSLSTTGYSNSNNPSLNSHITKPIQPGTNTSAKHIAHGAQPPYWPHSPLAGHALTHDPAADEIPDSNVIHTLGPARSSEQHQRSQHMPPTPTLAPYSVPSLSMHAPTPASTTAAGLSSEAATLAETTVQSKISMAAYEQVHSCSRELIKGIIFTPDANVSSPTDQKCIIKETINKAVPSVLSLHSLTQWPAIPKDISAIW</sequence>
<reference evidence="2" key="1">
    <citation type="journal article" date="2020" name="New Phytol.">
        <title>Comparative genomics reveals dynamic genome evolution in host specialist ectomycorrhizal fungi.</title>
        <authorList>
            <person name="Lofgren L.A."/>
            <person name="Nguyen N.H."/>
            <person name="Vilgalys R."/>
            <person name="Ruytinx J."/>
            <person name="Liao H.L."/>
            <person name="Branco S."/>
            <person name="Kuo A."/>
            <person name="LaButti K."/>
            <person name="Lipzen A."/>
            <person name="Andreopoulos W."/>
            <person name="Pangilinan J."/>
            <person name="Riley R."/>
            <person name="Hundley H."/>
            <person name="Na H."/>
            <person name="Barry K."/>
            <person name="Grigoriev I.V."/>
            <person name="Stajich J.E."/>
            <person name="Kennedy P.G."/>
        </authorList>
    </citation>
    <scope>NUCLEOTIDE SEQUENCE</scope>
    <source>
        <strain evidence="2">MN1</strain>
    </source>
</reference>
<feature type="region of interest" description="Disordered" evidence="1">
    <location>
        <begin position="136"/>
        <end position="156"/>
    </location>
</feature>
<dbReference type="Proteomes" id="UP000807769">
    <property type="component" value="Unassembled WGS sequence"/>
</dbReference>
<dbReference type="AlphaFoldDB" id="A0A9P7E1K9"/>
<comment type="caution">
    <text evidence="2">The sequence shown here is derived from an EMBL/GenBank/DDBJ whole genome shotgun (WGS) entry which is preliminary data.</text>
</comment>
<evidence type="ECO:0000313" key="3">
    <source>
        <dbReference type="Proteomes" id="UP000807769"/>
    </source>
</evidence>